<sequence length="309" mass="32367">MSATERRLLLTARLPGLPDALPAGLTPARWPGGDRGSLLRAVAGSTALLVTANEPVDEDLIRAAGPGLRVVGTYSTGVDHIEVEACRRAGIQVVTAAGALAPAVAEHTLGLLLACARRIVEADRFVRSGADWRWEADAFLGAQLHGRRLGILGLGAIGTEVARRAAAFGMEVHALPHRPGTPLPPGVIPHGDLVGLMRVSDFLTLHVPLTPETDHLIGKALLTELPPGAVVVNTSRGRVLDQSALLELLAAGHLAGAALDVYEDEPHVPPELRRHPRTVLTPHIGSATTAARRTMTAAVLRRIGAALEG</sequence>
<reference evidence="7 8" key="1">
    <citation type="submission" date="2017-10" db="EMBL/GenBank/DDBJ databases">
        <title>Draft genome of actinobacteria isolated from guarana (Paullinia cupana (Mart.) Ducke.</title>
        <authorList>
            <person name="Siqueira K.A."/>
            <person name="Liotti R.G."/>
            <person name="Mendes T.A."/>
            <person name="Soares M.A."/>
        </authorList>
    </citation>
    <scope>NUCLEOTIDE SEQUENCE [LARGE SCALE GENOMIC DNA]</scope>
    <source>
        <strain evidence="7 8">199</strain>
    </source>
</reference>
<evidence type="ECO:0000259" key="5">
    <source>
        <dbReference type="Pfam" id="PF00389"/>
    </source>
</evidence>
<feature type="domain" description="D-isomer specific 2-hydroxyacid dehydrogenase catalytic" evidence="5">
    <location>
        <begin position="35"/>
        <end position="309"/>
    </location>
</feature>
<dbReference type="InterPro" id="IPR006140">
    <property type="entry name" value="D-isomer_DH_NAD-bd"/>
</dbReference>
<evidence type="ECO:0000256" key="3">
    <source>
        <dbReference type="ARBA" id="ARBA00023027"/>
    </source>
</evidence>
<feature type="domain" description="D-isomer specific 2-hydroxyacid dehydrogenase NAD-binding" evidence="6">
    <location>
        <begin position="109"/>
        <end position="285"/>
    </location>
</feature>
<dbReference type="Pfam" id="PF00389">
    <property type="entry name" value="2-Hacid_dh"/>
    <property type="match status" value="1"/>
</dbReference>
<comment type="similarity">
    <text evidence="1 4">Belongs to the D-isomer specific 2-hydroxyacid dehydrogenase family.</text>
</comment>
<evidence type="ECO:0000256" key="2">
    <source>
        <dbReference type="ARBA" id="ARBA00023002"/>
    </source>
</evidence>
<dbReference type="AlphaFoldDB" id="A0A3R8QEJ4"/>
<dbReference type="Gene3D" id="3.40.50.720">
    <property type="entry name" value="NAD(P)-binding Rossmann-like Domain"/>
    <property type="match status" value="2"/>
</dbReference>
<evidence type="ECO:0000259" key="6">
    <source>
        <dbReference type="Pfam" id="PF02826"/>
    </source>
</evidence>
<accession>A0A3R8QEJ4</accession>
<dbReference type="GO" id="GO:0016618">
    <property type="term" value="F:hydroxypyruvate reductase [NAD(P)H] activity"/>
    <property type="evidence" value="ECO:0007669"/>
    <property type="project" value="TreeGrafter"/>
</dbReference>
<dbReference type="GO" id="GO:0030267">
    <property type="term" value="F:glyoxylate reductase (NADPH) activity"/>
    <property type="evidence" value="ECO:0007669"/>
    <property type="project" value="TreeGrafter"/>
</dbReference>
<dbReference type="RefSeq" id="WP_125213026.1">
    <property type="nucleotide sequence ID" value="NZ_PDES01000003.1"/>
</dbReference>
<dbReference type="PANTHER" id="PTHR10996:SF178">
    <property type="entry name" value="2-HYDROXYACID DEHYDROGENASE YGL185C-RELATED"/>
    <property type="match status" value="1"/>
</dbReference>
<dbReference type="PANTHER" id="PTHR10996">
    <property type="entry name" value="2-HYDROXYACID DEHYDROGENASE-RELATED"/>
    <property type="match status" value="1"/>
</dbReference>
<evidence type="ECO:0000256" key="4">
    <source>
        <dbReference type="RuleBase" id="RU003719"/>
    </source>
</evidence>
<dbReference type="PROSITE" id="PS00671">
    <property type="entry name" value="D_2_HYDROXYACID_DH_3"/>
    <property type="match status" value="1"/>
</dbReference>
<gene>
    <name evidence="7" type="ORF">CQW44_08740</name>
</gene>
<keyword evidence="8" id="KW-1185">Reference proteome</keyword>
<dbReference type="EMBL" id="PDES01000003">
    <property type="protein sequence ID" value="RRQ88077.1"/>
    <property type="molecule type" value="Genomic_DNA"/>
</dbReference>
<dbReference type="InterPro" id="IPR029753">
    <property type="entry name" value="D-isomer_DH_CS"/>
</dbReference>
<dbReference type="InterPro" id="IPR050223">
    <property type="entry name" value="D-isomer_2-hydroxyacid_DH"/>
</dbReference>
<dbReference type="InterPro" id="IPR006139">
    <property type="entry name" value="D-isomer_2_OHA_DH_cat_dom"/>
</dbReference>
<keyword evidence="3" id="KW-0520">NAD</keyword>
<dbReference type="Pfam" id="PF02826">
    <property type="entry name" value="2-Hacid_dh_C"/>
    <property type="match status" value="1"/>
</dbReference>
<evidence type="ECO:0000256" key="1">
    <source>
        <dbReference type="ARBA" id="ARBA00005854"/>
    </source>
</evidence>
<name>A0A3R8QEJ4_9ACTN</name>
<dbReference type="InterPro" id="IPR036291">
    <property type="entry name" value="NAD(P)-bd_dom_sf"/>
</dbReference>
<dbReference type="SUPFAM" id="SSF51735">
    <property type="entry name" value="NAD(P)-binding Rossmann-fold domains"/>
    <property type="match status" value="1"/>
</dbReference>
<keyword evidence="2 4" id="KW-0560">Oxidoreductase</keyword>
<protein>
    <submittedName>
        <fullName evidence="7">D-glycerate dehydrogenase</fullName>
    </submittedName>
</protein>
<proteinExistence type="inferred from homology"/>
<evidence type="ECO:0000313" key="8">
    <source>
        <dbReference type="Proteomes" id="UP000276379"/>
    </source>
</evidence>
<evidence type="ECO:0000313" key="7">
    <source>
        <dbReference type="EMBL" id="RRQ88077.1"/>
    </source>
</evidence>
<organism evidence="7 8">
    <name type="scientific">Streptomyces griseofuscus</name>
    <dbReference type="NCBI Taxonomy" id="146922"/>
    <lineage>
        <taxon>Bacteria</taxon>
        <taxon>Bacillati</taxon>
        <taxon>Actinomycetota</taxon>
        <taxon>Actinomycetes</taxon>
        <taxon>Kitasatosporales</taxon>
        <taxon>Streptomycetaceae</taxon>
        <taxon>Streptomyces</taxon>
    </lineage>
</organism>
<dbReference type="SUPFAM" id="SSF52283">
    <property type="entry name" value="Formate/glycerate dehydrogenase catalytic domain-like"/>
    <property type="match status" value="1"/>
</dbReference>
<dbReference type="FunFam" id="3.40.50.720:FF:000203">
    <property type="entry name" value="D-3-phosphoglycerate dehydrogenase (SerA)"/>
    <property type="match status" value="1"/>
</dbReference>
<dbReference type="GO" id="GO:0051287">
    <property type="term" value="F:NAD binding"/>
    <property type="evidence" value="ECO:0007669"/>
    <property type="project" value="InterPro"/>
</dbReference>
<dbReference type="GO" id="GO:0005829">
    <property type="term" value="C:cytosol"/>
    <property type="evidence" value="ECO:0007669"/>
    <property type="project" value="TreeGrafter"/>
</dbReference>
<comment type="caution">
    <text evidence="7">The sequence shown here is derived from an EMBL/GenBank/DDBJ whole genome shotgun (WGS) entry which is preliminary data.</text>
</comment>
<dbReference type="Proteomes" id="UP000276379">
    <property type="component" value="Unassembled WGS sequence"/>
</dbReference>